<protein>
    <submittedName>
        <fullName evidence="5">Efflux RND transporter periplasmic adaptor subunit</fullName>
    </submittedName>
</protein>
<dbReference type="InterPro" id="IPR058792">
    <property type="entry name" value="Beta-barrel_RND_2"/>
</dbReference>
<dbReference type="Gene3D" id="2.40.420.20">
    <property type="match status" value="1"/>
</dbReference>
<reference evidence="5 6" key="1">
    <citation type="submission" date="2021-08" db="EMBL/GenBank/DDBJ databases">
        <title>The genome sequence of Chitinophaga sp. B61.</title>
        <authorList>
            <person name="Zhang X."/>
        </authorList>
    </citation>
    <scope>NUCLEOTIDE SEQUENCE [LARGE SCALE GENOMIC DNA]</scope>
    <source>
        <strain evidence="5 6">B61</strain>
    </source>
</reference>
<evidence type="ECO:0000259" key="4">
    <source>
        <dbReference type="Pfam" id="PF25989"/>
    </source>
</evidence>
<dbReference type="PANTHER" id="PTHR30469:SF37">
    <property type="entry name" value="RAGD PROTEIN"/>
    <property type="match status" value="1"/>
</dbReference>
<evidence type="ECO:0000313" key="5">
    <source>
        <dbReference type="EMBL" id="MBW8686873.1"/>
    </source>
</evidence>
<comment type="similarity">
    <text evidence="1">Belongs to the membrane fusion protein (MFP) (TC 8.A.1) family.</text>
</comment>
<name>A0ABS7GGR1_9BACT</name>
<dbReference type="Gene3D" id="1.10.287.470">
    <property type="entry name" value="Helix hairpin bin"/>
    <property type="match status" value="1"/>
</dbReference>
<evidence type="ECO:0000256" key="1">
    <source>
        <dbReference type="ARBA" id="ARBA00009477"/>
    </source>
</evidence>
<dbReference type="Proteomes" id="UP000812961">
    <property type="component" value="Unassembled WGS sequence"/>
</dbReference>
<dbReference type="Pfam" id="PF25954">
    <property type="entry name" value="Beta-barrel_RND_2"/>
    <property type="match status" value="1"/>
</dbReference>
<dbReference type="SUPFAM" id="SSF111369">
    <property type="entry name" value="HlyD-like secretion proteins"/>
    <property type="match status" value="1"/>
</dbReference>
<dbReference type="EMBL" id="JAICCF010000004">
    <property type="protein sequence ID" value="MBW8686873.1"/>
    <property type="molecule type" value="Genomic_DNA"/>
</dbReference>
<comment type="caution">
    <text evidence="5">The sequence shown here is derived from an EMBL/GenBank/DDBJ whole genome shotgun (WGS) entry which is preliminary data.</text>
</comment>
<dbReference type="Gene3D" id="2.40.50.100">
    <property type="match status" value="1"/>
</dbReference>
<dbReference type="PROSITE" id="PS51257">
    <property type="entry name" value="PROKAR_LIPOPROTEIN"/>
    <property type="match status" value="1"/>
</dbReference>
<feature type="domain" description="CzcB-like barrel-sandwich hybrid" evidence="3">
    <location>
        <begin position="63"/>
        <end position="194"/>
    </location>
</feature>
<evidence type="ECO:0000259" key="3">
    <source>
        <dbReference type="Pfam" id="PF25973"/>
    </source>
</evidence>
<dbReference type="NCBIfam" id="TIGR01730">
    <property type="entry name" value="RND_mfp"/>
    <property type="match status" value="1"/>
</dbReference>
<gene>
    <name evidence="5" type="ORF">K1Y79_21235</name>
</gene>
<feature type="domain" description="YknX-like C-terminal permuted SH3-like" evidence="4">
    <location>
        <begin position="295"/>
        <end position="361"/>
    </location>
</feature>
<feature type="domain" description="CusB-like beta-barrel" evidence="2">
    <location>
        <begin position="215"/>
        <end position="286"/>
    </location>
</feature>
<accession>A0ABS7GGR1</accession>
<proteinExistence type="inferred from homology"/>
<dbReference type="RefSeq" id="WP_220252204.1">
    <property type="nucleotide sequence ID" value="NZ_JAICCF010000004.1"/>
</dbReference>
<sequence length="364" mass="39969">MYKYLFIIALSGVMITACHESKPKQKPAVKDSKGRKYQLTTVVREPLSSTIQLPAVLEAYQKVSIYPRVNGFVKTVNVDRGSAVRRGQVLITLEAPEIIQQYFAAQSKYLQSKAVFAASKDNYERTLAVSETPGTISAHDVEVANARMEADSAIMNSELANFRALEATRSYLTVTAPFDGVITERNIHPGALVGPGARMEPGAMLMLEQEDRLRLVVQVPEVYSAQLSATRQVSFHVNALPGKVFTGNISRQAGSLSNRYRSEAVEVDVTNNQHLLKPGMYAEISVPVTGSVQAMVVPSSAIVTSTEKKYVVAVRDGQTRWIDVQEGNHHSDSTEIFGKLLPDEKVIANANDEIKEGMRIDQEG</sequence>
<dbReference type="InterPro" id="IPR058637">
    <property type="entry name" value="YknX-like_C"/>
</dbReference>
<dbReference type="InterPro" id="IPR058647">
    <property type="entry name" value="BSH_CzcB-like"/>
</dbReference>
<evidence type="ECO:0000313" key="6">
    <source>
        <dbReference type="Proteomes" id="UP000812961"/>
    </source>
</evidence>
<dbReference type="Gene3D" id="2.40.30.170">
    <property type="match status" value="1"/>
</dbReference>
<dbReference type="PANTHER" id="PTHR30469">
    <property type="entry name" value="MULTIDRUG RESISTANCE PROTEIN MDTA"/>
    <property type="match status" value="1"/>
</dbReference>
<keyword evidence="6" id="KW-1185">Reference proteome</keyword>
<evidence type="ECO:0000259" key="2">
    <source>
        <dbReference type="Pfam" id="PF25954"/>
    </source>
</evidence>
<dbReference type="InterPro" id="IPR006143">
    <property type="entry name" value="RND_pump_MFP"/>
</dbReference>
<dbReference type="Pfam" id="PF25973">
    <property type="entry name" value="BSH_CzcB"/>
    <property type="match status" value="1"/>
</dbReference>
<organism evidence="5 6">
    <name type="scientific">Chitinophaga rhizophila</name>
    <dbReference type="NCBI Taxonomy" id="2866212"/>
    <lineage>
        <taxon>Bacteria</taxon>
        <taxon>Pseudomonadati</taxon>
        <taxon>Bacteroidota</taxon>
        <taxon>Chitinophagia</taxon>
        <taxon>Chitinophagales</taxon>
        <taxon>Chitinophagaceae</taxon>
        <taxon>Chitinophaga</taxon>
    </lineage>
</organism>
<dbReference type="Pfam" id="PF25989">
    <property type="entry name" value="YknX_C"/>
    <property type="match status" value="1"/>
</dbReference>